<keyword evidence="4" id="KW-0804">Transcription</keyword>
<dbReference type="CDD" id="cd06284">
    <property type="entry name" value="PBP1_LacI-like"/>
    <property type="match status" value="1"/>
</dbReference>
<keyword evidence="1" id="KW-0678">Repressor</keyword>
<feature type="domain" description="HTH lacI-type" evidence="5">
    <location>
        <begin position="6"/>
        <end position="60"/>
    </location>
</feature>
<dbReference type="Proteomes" id="UP000233597">
    <property type="component" value="Unassembled WGS sequence"/>
</dbReference>
<dbReference type="OrthoDB" id="9772505at2"/>
<name>A0A2N3KYS5_9PROT</name>
<evidence type="ECO:0000256" key="1">
    <source>
        <dbReference type="ARBA" id="ARBA00022491"/>
    </source>
</evidence>
<evidence type="ECO:0000313" key="6">
    <source>
        <dbReference type="EMBL" id="PKR55683.1"/>
    </source>
</evidence>
<protein>
    <submittedName>
        <fullName evidence="6">LacI family transcriptional regulator</fullName>
    </submittedName>
</protein>
<evidence type="ECO:0000259" key="5">
    <source>
        <dbReference type="PROSITE" id="PS50932"/>
    </source>
</evidence>
<dbReference type="PROSITE" id="PS00356">
    <property type="entry name" value="HTH_LACI_1"/>
    <property type="match status" value="1"/>
</dbReference>
<dbReference type="PANTHER" id="PTHR30146">
    <property type="entry name" value="LACI-RELATED TRANSCRIPTIONAL REPRESSOR"/>
    <property type="match status" value="1"/>
</dbReference>
<dbReference type="GO" id="GO:0000976">
    <property type="term" value="F:transcription cis-regulatory region binding"/>
    <property type="evidence" value="ECO:0007669"/>
    <property type="project" value="TreeGrafter"/>
</dbReference>
<dbReference type="Pfam" id="PF00356">
    <property type="entry name" value="LacI"/>
    <property type="match status" value="1"/>
</dbReference>
<dbReference type="Gene3D" id="1.10.260.40">
    <property type="entry name" value="lambda repressor-like DNA-binding domains"/>
    <property type="match status" value="1"/>
</dbReference>
<dbReference type="InterPro" id="IPR028082">
    <property type="entry name" value="Peripla_BP_I"/>
</dbReference>
<keyword evidence="2" id="KW-0805">Transcription regulation</keyword>
<dbReference type="EMBL" id="NWTK01000001">
    <property type="protein sequence ID" value="PKR55683.1"/>
    <property type="molecule type" value="Genomic_DNA"/>
</dbReference>
<evidence type="ECO:0000256" key="4">
    <source>
        <dbReference type="ARBA" id="ARBA00023163"/>
    </source>
</evidence>
<gene>
    <name evidence="6" type="ORF">COO20_00185</name>
</gene>
<dbReference type="PROSITE" id="PS50932">
    <property type="entry name" value="HTH_LACI_2"/>
    <property type="match status" value="1"/>
</dbReference>
<evidence type="ECO:0000256" key="3">
    <source>
        <dbReference type="ARBA" id="ARBA00023125"/>
    </source>
</evidence>
<dbReference type="SUPFAM" id="SSF47413">
    <property type="entry name" value="lambda repressor-like DNA-binding domains"/>
    <property type="match status" value="1"/>
</dbReference>
<dbReference type="GO" id="GO:0003700">
    <property type="term" value="F:DNA-binding transcription factor activity"/>
    <property type="evidence" value="ECO:0007669"/>
    <property type="project" value="TreeGrafter"/>
</dbReference>
<comment type="caution">
    <text evidence="6">The sequence shown here is derived from an EMBL/GenBank/DDBJ whole genome shotgun (WGS) entry which is preliminary data.</text>
</comment>
<dbReference type="PANTHER" id="PTHR30146:SF151">
    <property type="entry name" value="HTH-TYPE TRANSCRIPTIONAL REPRESSOR CYTR"/>
    <property type="match status" value="1"/>
</dbReference>
<dbReference type="InterPro" id="IPR000843">
    <property type="entry name" value="HTH_LacI"/>
</dbReference>
<dbReference type="Pfam" id="PF13377">
    <property type="entry name" value="Peripla_BP_3"/>
    <property type="match status" value="1"/>
</dbReference>
<dbReference type="CDD" id="cd01392">
    <property type="entry name" value="HTH_LacI"/>
    <property type="match status" value="1"/>
</dbReference>
<dbReference type="InterPro" id="IPR046335">
    <property type="entry name" value="LacI/GalR-like_sensor"/>
</dbReference>
<dbReference type="InterPro" id="IPR010982">
    <property type="entry name" value="Lambda_DNA-bd_dom_sf"/>
</dbReference>
<organism evidence="6 7">
    <name type="scientific">Thalassospira marina</name>
    <dbReference type="NCBI Taxonomy" id="2048283"/>
    <lineage>
        <taxon>Bacteria</taxon>
        <taxon>Pseudomonadati</taxon>
        <taxon>Pseudomonadota</taxon>
        <taxon>Alphaproteobacteria</taxon>
        <taxon>Rhodospirillales</taxon>
        <taxon>Thalassospiraceae</taxon>
        <taxon>Thalassospira</taxon>
    </lineage>
</organism>
<evidence type="ECO:0000313" key="7">
    <source>
        <dbReference type="Proteomes" id="UP000233597"/>
    </source>
</evidence>
<evidence type="ECO:0000256" key="2">
    <source>
        <dbReference type="ARBA" id="ARBA00023015"/>
    </source>
</evidence>
<dbReference type="SMART" id="SM00354">
    <property type="entry name" value="HTH_LACI"/>
    <property type="match status" value="1"/>
</dbReference>
<dbReference type="Gene3D" id="3.40.50.2300">
    <property type="match status" value="2"/>
</dbReference>
<dbReference type="RefSeq" id="WP_101263677.1">
    <property type="nucleotide sequence ID" value="NZ_NWTK01000001.1"/>
</dbReference>
<reference evidence="6 7" key="1">
    <citation type="submission" date="2017-09" db="EMBL/GenBank/DDBJ databases">
        <title>Biodiversity and function of Thalassospira species in the particle-attached aromatic-hydrocarbon-degrading consortia from the surface seawater of the South China Sea.</title>
        <authorList>
            <person name="Dong C."/>
            <person name="Liu R."/>
            <person name="Shao Z."/>
        </authorList>
    </citation>
    <scope>NUCLEOTIDE SEQUENCE [LARGE SCALE GENOMIC DNA]</scope>
    <source>
        <strain evidence="6 7">CSC1P2</strain>
    </source>
</reference>
<dbReference type="SUPFAM" id="SSF53822">
    <property type="entry name" value="Periplasmic binding protein-like I"/>
    <property type="match status" value="1"/>
</dbReference>
<accession>A0A2N3KYS5</accession>
<sequence>MNEKIATIEDVASEAGVSIATVSRALHKPQLVSQRTREKVQHAIAATGYTANVMARNLRLSRSGMILLLVPDIGNPFFAEILSGIEQGASRAGYNVLIGDTQNDPEREATYAAYLRSNQADAMILLNGHLPSPLSQAPQTGAPPVVAVCERIPGSNLPTVIIDNQQAACDATRHLTGLGHTRIAHIAGPAKNILTIDRVAGFHEAMTEAGIRQFAHVEYSPDFGIEAGIRAARQLLQSATPPTAFFCASDGMAIGAIVAAKELGLNVPRDISVVGFDDIHFAANYDPPLTTIRQPRRRLGEQAIALVLERLDKTLPTPEGANAPVIVPTELITRQSTGPCPAKSGK</sequence>
<keyword evidence="3" id="KW-0238">DNA-binding</keyword>
<proteinExistence type="predicted"/>
<dbReference type="AlphaFoldDB" id="A0A2N3KYS5"/>